<accession>A0A0F5I9J8</accession>
<evidence type="ECO:0000313" key="1">
    <source>
        <dbReference type="EMBL" id="KKB41857.1"/>
    </source>
</evidence>
<reference evidence="1" key="1">
    <citation type="submission" date="2015-02" db="EMBL/GenBank/DDBJ databases">
        <title>Genome Assembly of Bacillaceae bacterium MTCC 8252.</title>
        <authorList>
            <person name="Verma A."/>
            <person name="Khatri I."/>
            <person name="Mual P."/>
            <person name="Subramanian S."/>
            <person name="Krishnamurthi S."/>
        </authorList>
    </citation>
    <scope>NUCLEOTIDE SEQUENCE [LARGE SCALE GENOMIC DNA]</scope>
    <source>
        <strain evidence="1">MTCC 8252</strain>
    </source>
</reference>
<proteinExistence type="predicted"/>
<evidence type="ECO:0000313" key="2">
    <source>
        <dbReference type="Proteomes" id="UP000031563"/>
    </source>
</evidence>
<dbReference type="EMBL" id="JWIR02000018">
    <property type="protein sequence ID" value="KKB41857.1"/>
    <property type="molecule type" value="Genomic_DNA"/>
</dbReference>
<name>A0A0F5I9J8_BACTR</name>
<dbReference type="Proteomes" id="UP000031563">
    <property type="component" value="Unassembled WGS sequence"/>
</dbReference>
<gene>
    <name evidence="1" type="ORF">QY95_00475</name>
</gene>
<keyword evidence="2" id="KW-1185">Reference proteome</keyword>
<protein>
    <submittedName>
        <fullName evidence="1">Uncharacterized protein</fullName>
    </submittedName>
</protein>
<organism evidence="1 2">
    <name type="scientific">Bacillus thermotolerans</name>
    <name type="common">Quasibacillus thermotolerans</name>
    <dbReference type="NCBI Taxonomy" id="1221996"/>
    <lineage>
        <taxon>Bacteria</taxon>
        <taxon>Bacillati</taxon>
        <taxon>Bacillota</taxon>
        <taxon>Bacilli</taxon>
        <taxon>Bacillales</taxon>
        <taxon>Bacillaceae</taxon>
        <taxon>Bacillus</taxon>
    </lineage>
</organism>
<sequence length="40" mass="4780">MVIDSFLTFSSYYNNYNEKNPLIDKHFQRIHSLISEQEAS</sequence>
<dbReference type="AlphaFoldDB" id="A0A0F5I9J8"/>
<dbReference type="STRING" id="1221996.QY95_00475"/>
<comment type="caution">
    <text evidence="1">The sequence shown here is derived from an EMBL/GenBank/DDBJ whole genome shotgun (WGS) entry which is preliminary data.</text>
</comment>